<evidence type="ECO:0000313" key="2">
    <source>
        <dbReference type="EMBL" id="CAL0304823.1"/>
    </source>
</evidence>
<dbReference type="AlphaFoldDB" id="A0AAV1W749"/>
<dbReference type="PANTHER" id="PTHR36369:SF1">
    <property type="entry name" value="TRANSMEMBRANE PROTEIN"/>
    <property type="match status" value="1"/>
</dbReference>
<dbReference type="PANTHER" id="PTHR36369">
    <property type="entry name" value="TRANSMEMBRANE PROTEIN"/>
    <property type="match status" value="1"/>
</dbReference>
<comment type="caution">
    <text evidence="2">The sequence shown here is derived from an EMBL/GenBank/DDBJ whole genome shotgun (WGS) entry which is preliminary data.</text>
</comment>
<evidence type="ECO:0000313" key="3">
    <source>
        <dbReference type="Proteomes" id="UP001497480"/>
    </source>
</evidence>
<proteinExistence type="predicted"/>
<accession>A0AAV1W749</accession>
<evidence type="ECO:0008006" key="4">
    <source>
        <dbReference type="Google" id="ProtNLM"/>
    </source>
</evidence>
<sequence>MNVLDSSLQPLPFNYFFTFTSNNLWTCFALFTLSLTFCKFLSSSLHPKPVSELNPVLTTTEPVTEEPLLIEPVVQTEEVHGVRKGKVRVYYECECEKSELAMTVTEDWNEGVITEWWEKWEKVMRLRNGVNEKGWYTCQDLTELNGNVVRLWDKNLLSQTLYLHPRL</sequence>
<evidence type="ECO:0000256" key="1">
    <source>
        <dbReference type="SAM" id="Phobius"/>
    </source>
</evidence>
<protein>
    <recommendedName>
        <fullName evidence="4">Transmembrane protein</fullName>
    </recommendedName>
</protein>
<name>A0AAV1W749_LUPLU</name>
<feature type="transmembrane region" description="Helical" evidence="1">
    <location>
        <begin position="15"/>
        <end position="38"/>
    </location>
</feature>
<organism evidence="2 3">
    <name type="scientific">Lupinus luteus</name>
    <name type="common">European yellow lupine</name>
    <dbReference type="NCBI Taxonomy" id="3873"/>
    <lineage>
        <taxon>Eukaryota</taxon>
        <taxon>Viridiplantae</taxon>
        <taxon>Streptophyta</taxon>
        <taxon>Embryophyta</taxon>
        <taxon>Tracheophyta</taxon>
        <taxon>Spermatophyta</taxon>
        <taxon>Magnoliopsida</taxon>
        <taxon>eudicotyledons</taxon>
        <taxon>Gunneridae</taxon>
        <taxon>Pentapetalae</taxon>
        <taxon>rosids</taxon>
        <taxon>fabids</taxon>
        <taxon>Fabales</taxon>
        <taxon>Fabaceae</taxon>
        <taxon>Papilionoideae</taxon>
        <taxon>50 kb inversion clade</taxon>
        <taxon>genistoids sensu lato</taxon>
        <taxon>core genistoids</taxon>
        <taxon>Genisteae</taxon>
        <taxon>Lupinus</taxon>
    </lineage>
</organism>
<keyword evidence="1" id="KW-1133">Transmembrane helix</keyword>
<keyword evidence="1" id="KW-0812">Transmembrane</keyword>
<keyword evidence="1" id="KW-0472">Membrane</keyword>
<dbReference type="Proteomes" id="UP001497480">
    <property type="component" value="Unassembled WGS sequence"/>
</dbReference>
<gene>
    <name evidence="2" type="ORF">LLUT_LOCUS5883</name>
</gene>
<keyword evidence="3" id="KW-1185">Reference proteome</keyword>
<dbReference type="EMBL" id="CAXHTB010000004">
    <property type="protein sequence ID" value="CAL0304823.1"/>
    <property type="molecule type" value="Genomic_DNA"/>
</dbReference>
<reference evidence="2 3" key="1">
    <citation type="submission" date="2024-03" db="EMBL/GenBank/DDBJ databases">
        <authorList>
            <person name="Martinez-Hernandez J."/>
        </authorList>
    </citation>
    <scope>NUCLEOTIDE SEQUENCE [LARGE SCALE GENOMIC DNA]</scope>
</reference>